<reference evidence="3 4" key="1">
    <citation type="submission" date="2019-10" db="EMBL/GenBank/DDBJ databases">
        <title>Poseidonibacter ostreae sp. nov., isolated from the gut of the Ostrea denselamellosa.</title>
        <authorList>
            <person name="Choi A."/>
        </authorList>
    </citation>
    <scope>NUCLEOTIDE SEQUENCE [LARGE SCALE GENOMIC DNA]</scope>
    <source>
        <strain evidence="1 4">SJOD-M-33</strain>
        <strain evidence="2 3">SJOD-M-5</strain>
    </source>
</reference>
<keyword evidence="3" id="KW-1185">Reference proteome</keyword>
<name>A0A6L4WWA9_9BACT</name>
<dbReference type="AlphaFoldDB" id="A0A6L4WWA9"/>
<dbReference type="RefSeq" id="WP_152190207.1">
    <property type="nucleotide sequence ID" value="NZ_WFKI01000022.1"/>
</dbReference>
<evidence type="ECO:0000313" key="3">
    <source>
        <dbReference type="Proteomes" id="UP000461010"/>
    </source>
</evidence>
<gene>
    <name evidence="2" type="ORF">GBG18_08535</name>
    <name evidence="1" type="ORF">GBG19_03660</name>
</gene>
<evidence type="ECO:0000313" key="4">
    <source>
        <dbReference type="Proteomes" id="UP000472839"/>
    </source>
</evidence>
<dbReference type="Proteomes" id="UP000472839">
    <property type="component" value="Unassembled WGS sequence"/>
</dbReference>
<organism evidence="1 4">
    <name type="scientific">Poseidonibacter ostreae</name>
    <dbReference type="NCBI Taxonomy" id="2654171"/>
    <lineage>
        <taxon>Bacteria</taxon>
        <taxon>Pseudomonadati</taxon>
        <taxon>Campylobacterota</taxon>
        <taxon>Epsilonproteobacteria</taxon>
        <taxon>Campylobacterales</taxon>
        <taxon>Arcobacteraceae</taxon>
        <taxon>Poseidonibacter</taxon>
    </lineage>
</organism>
<evidence type="ECO:0000313" key="1">
    <source>
        <dbReference type="EMBL" id="KAB7890334.1"/>
    </source>
</evidence>
<evidence type="ECO:0008006" key="5">
    <source>
        <dbReference type="Google" id="ProtNLM"/>
    </source>
</evidence>
<dbReference type="Proteomes" id="UP000461010">
    <property type="component" value="Unassembled WGS sequence"/>
</dbReference>
<dbReference type="EMBL" id="WFKK01000006">
    <property type="protein sequence ID" value="KAB7890334.1"/>
    <property type="molecule type" value="Genomic_DNA"/>
</dbReference>
<evidence type="ECO:0000313" key="2">
    <source>
        <dbReference type="EMBL" id="KAB7890564.1"/>
    </source>
</evidence>
<sequence>MIKYLFPFLFILTIVNAENINTQDEELADEYPIENIDETRIDPSVDCLILQDENSIICKFETNRSTSDQDIVVQWIDPQGDVSRSRNMIVPAGHASIYDYRYINGRLLGSWTFKVLENDKEYTTDFELK</sequence>
<proteinExistence type="predicted"/>
<protein>
    <recommendedName>
        <fullName evidence="5">DUF2914 domain-containing protein</fullName>
    </recommendedName>
</protein>
<comment type="caution">
    <text evidence="1">The sequence shown here is derived from an EMBL/GenBank/DDBJ whole genome shotgun (WGS) entry which is preliminary data.</text>
</comment>
<accession>A0A6L4WWA9</accession>
<dbReference type="EMBL" id="WFKJ01000023">
    <property type="protein sequence ID" value="KAB7890564.1"/>
    <property type="molecule type" value="Genomic_DNA"/>
</dbReference>